<comment type="similarity">
    <text evidence="1">Belongs to the bacterial solute-binding protein 1 family.</text>
</comment>
<dbReference type="Pfam" id="PF01547">
    <property type="entry name" value="SBP_bac_1"/>
    <property type="match status" value="1"/>
</dbReference>
<sequence length="455" mass="50075">MNGVKAFHYIRGVNDEMKKSMIRWITAVLALILTAGCGAGGTGGSGSGNADPGKETLTFWMKKQMFEEQNQMIQERAKQFGEEHNVNVNVEFIAYEDFYPKWSAAIESGTTPDVSFFGYQEVGQFYAKEVLEDVTDLVGKVEKANGEIQDSLKASVTFEDKLYGVPLWTESTALYYRKDMLQAAGFSEPPATWEEFREMAKALTDPSKGIYGAGLGYGKGNSDAEWLTRAIIWSHGGSLDTEDGKTVVVNTPETLQAVQLIRDIFIEDKVTPPSSIGWDDSGNNKSYLSGQSAMIFNVGSLAATIKNDNPELYENTGIAMLPAGPKGAVVPGISNNLGIFKASKNKDLAKSFIEYMTDKTWYGTWVENGAPLTGPIYKDLATEAVWQEEKNKGFVDSIAHFAFLGYPGVYNPKAGEIYNLRYVNDVFQKMLLDSGFTAQQAVEELQSKIEAVYGK</sequence>
<keyword evidence="6" id="KW-1185">Reference proteome</keyword>
<evidence type="ECO:0000256" key="2">
    <source>
        <dbReference type="ARBA" id="ARBA00022448"/>
    </source>
</evidence>
<reference evidence="4" key="1">
    <citation type="submission" date="2016-08" db="EMBL/GenBank/DDBJ databases">
        <title>Complete Genome Seqeunce of Paenibacillus sp. nov. IHBB 9852 from high altitute lake of Indian trans-Himalayas.</title>
        <authorList>
            <person name="Kiran S."/>
            <person name="Swarnkar M.K."/>
            <person name="Rana A."/>
            <person name="Tewari R."/>
            <person name="Gulati A."/>
        </authorList>
    </citation>
    <scope>NUCLEOTIDE SEQUENCE [LARGE SCALE GENOMIC DNA]</scope>
    <source>
        <strain evidence="4">IHBB 9852</strain>
    </source>
</reference>
<dbReference type="InterPro" id="IPR006059">
    <property type="entry name" value="SBP"/>
</dbReference>
<dbReference type="CDD" id="cd13585">
    <property type="entry name" value="PBP2_TMBP_like"/>
    <property type="match status" value="1"/>
</dbReference>
<proteinExistence type="inferred from homology"/>
<evidence type="ECO:0000313" key="6">
    <source>
        <dbReference type="Proteomes" id="UP000189059"/>
    </source>
</evidence>
<dbReference type="InterPro" id="IPR050490">
    <property type="entry name" value="Bact_solute-bd_prot1"/>
</dbReference>
<organism evidence="4">
    <name type="scientific">Paenibacillus ihbetae</name>
    <dbReference type="NCBI Taxonomy" id="1870820"/>
    <lineage>
        <taxon>Bacteria</taxon>
        <taxon>Bacillati</taxon>
        <taxon>Bacillota</taxon>
        <taxon>Bacilli</taxon>
        <taxon>Bacillales</taxon>
        <taxon>Paenibacillaceae</taxon>
        <taxon>Paenibacillus</taxon>
    </lineage>
</organism>
<dbReference type="Proteomes" id="UP000189059">
    <property type="component" value="Unassembled WGS sequence"/>
</dbReference>
<dbReference type="Gene3D" id="3.40.190.10">
    <property type="entry name" value="Periplasmic binding protein-like II"/>
    <property type="match status" value="1"/>
</dbReference>
<gene>
    <name evidence="5" type="ORF">BBD40_14375</name>
    <name evidence="4" type="ORF">BBD41_21260</name>
</gene>
<dbReference type="AlphaFoldDB" id="A0A1B2E4J6"/>
<evidence type="ECO:0000313" key="5">
    <source>
        <dbReference type="EMBL" id="OOC62948.1"/>
    </source>
</evidence>
<evidence type="ECO:0000256" key="3">
    <source>
        <dbReference type="ARBA" id="ARBA00022729"/>
    </source>
</evidence>
<keyword evidence="2" id="KW-0813">Transport</keyword>
<dbReference type="KEGG" id="pib:BBD41_21260"/>
<dbReference type="EMBL" id="CP016809">
    <property type="protein sequence ID" value="ANY74890.1"/>
    <property type="molecule type" value="Genomic_DNA"/>
</dbReference>
<protein>
    <submittedName>
        <fullName evidence="4">ABC transporter substrate-binding protein</fullName>
    </submittedName>
</protein>
<evidence type="ECO:0000256" key="1">
    <source>
        <dbReference type="ARBA" id="ARBA00008520"/>
    </source>
</evidence>
<keyword evidence="3" id="KW-0732">Signal</keyword>
<dbReference type="PANTHER" id="PTHR43649:SF34">
    <property type="entry name" value="ABC TRANSPORTER PERIPLASMIC-BINDING PROTEIN YCJN-RELATED"/>
    <property type="match status" value="1"/>
</dbReference>
<dbReference type="SUPFAM" id="SSF53850">
    <property type="entry name" value="Periplasmic binding protein-like II"/>
    <property type="match status" value="1"/>
</dbReference>
<dbReference type="PANTHER" id="PTHR43649">
    <property type="entry name" value="ARABINOSE-BINDING PROTEIN-RELATED"/>
    <property type="match status" value="1"/>
</dbReference>
<evidence type="ECO:0000313" key="4">
    <source>
        <dbReference type="EMBL" id="ANY74890.1"/>
    </source>
</evidence>
<name>A0A1B2E4J6_9BACL</name>
<accession>A0A1B2E4J6</accession>
<dbReference type="OrthoDB" id="2507686at2"/>
<dbReference type="EMBL" id="MRVI01000001">
    <property type="protein sequence ID" value="OOC62948.1"/>
    <property type="molecule type" value="Genomic_DNA"/>
</dbReference>
<reference evidence="5 6" key="2">
    <citation type="submission" date="2016-12" db="EMBL/GenBank/DDBJ databases">
        <title>Genome sequencing and description of Paenibacillus sp. nov. from high altitude lake in the Indian Trans- Himalayas.</title>
        <authorList>
            <person name="Kiran S."/>
            <person name="Swarnkar M.K."/>
            <person name="Rana A."/>
            <person name="Tewari R."/>
            <person name="Gulati A."/>
        </authorList>
    </citation>
    <scope>NUCLEOTIDE SEQUENCE [LARGE SCALE GENOMIC DNA]</scope>
    <source>
        <strain evidence="5 6">IHBB 9951</strain>
    </source>
</reference>